<dbReference type="GO" id="GO:0016787">
    <property type="term" value="F:hydrolase activity"/>
    <property type="evidence" value="ECO:0007669"/>
    <property type="project" value="UniProtKB-KW"/>
</dbReference>
<reference evidence="2" key="1">
    <citation type="journal article" date="2020" name="mSystems">
        <title>Genome- and Community-Level Interaction Insights into Carbon Utilization and Element Cycling Functions of Hydrothermarchaeota in Hydrothermal Sediment.</title>
        <authorList>
            <person name="Zhou Z."/>
            <person name="Liu Y."/>
            <person name="Xu W."/>
            <person name="Pan J."/>
            <person name="Luo Z.H."/>
            <person name="Li M."/>
        </authorList>
    </citation>
    <scope>NUCLEOTIDE SEQUENCE [LARGE SCALE GENOMIC DNA]</scope>
    <source>
        <strain evidence="2">SpSt-1121</strain>
    </source>
</reference>
<keyword evidence="1" id="KW-1133">Transmembrane helix</keyword>
<accession>A0A7C5XJR4</accession>
<gene>
    <name evidence="2" type="ORF">ENM84_02545</name>
</gene>
<name>A0A7C5XJR4_9CREN</name>
<feature type="transmembrane region" description="Helical" evidence="1">
    <location>
        <begin position="54"/>
        <end position="74"/>
    </location>
</feature>
<dbReference type="EMBL" id="DRZI01000108">
    <property type="protein sequence ID" value="HHP81524.1"/>
    <property type="molecule type" value="Genomic_DNA"/>
</dbReference>
<comment type="caution">
    <text evidence="2">The sequence shown here is derived from an EMBL/GenBank/DDBJ whole genome shotgun (WGS) entry which is preliminary data.</text>
</comment>
<dbReference type="AlphaFoldDB" id="A0A7C5XJR4"/>
<keyword evidence="1" id="KW-0472">Membrane</keyword>
<feature type="transmembrane region" description="Helical" evidence="1">
    <location>
        <begin position="137"/>
        <end position="161"/>
    </location>
</feature>
<evidence type="ECO:0000256" key="1">
    <source>
        <dbReference type="SAM" id="Phobius"/>
    </source>
</evidence>
<evidence type="ECO:0000313" key="2">
    <source>
        <dbReference type="EMBL" id="HHP81524.1"/>
    </source>
</evidence>
<keyword evidence="1" id="KW-0812">Transmembrane</keyword>
<organism evidence="2">
    <name type="scientific">Ignisphaera aggregans</name>
    <dbReference type="NCBI Taxonomy" id="334771"/>
    <lineage>
        <taxon>Archaea</taxon>
        <taxon>Thermoproteota</taxon>
        <taxon>Thermoprotei</taxon>
        <taxon>Desulfurococcales</taxon>
        <taxon>Desulfurococcaceae</taxon>
        <taxon>Ignisphaera</taxon>
    </lineage>
</organism>
<proteinExistence type="predicted"/>
<protein>
    <submittedName>
        <fullName evidence="2">Hydrolase</fullName>
    </submittedName>
</protein>
<sequence length="167" mass="19043">MPFTLFHLGPAFAFGLLLRKWLHLPTLLVASVAVDVEPLLLLVLKLDYPLHGYLHTFLAAIPYGVAIGYIMIYLEKMFNPLYKALLLEEDRPIGKKPFLLSGLIGTASHILLDSPLYEDIHPFYPLETNPLYNTLLTLPIYSLCIWTLLIGVLLYLLLWILKAVRRD</sequence>
<keyword evidence="2" id="KW-0378">Hydrolase</keyword>